<reference evidence="1" key="1">
    <citation type="submission" date="2021-03" db="EMBL/GenBank/DDBJ databases">
        <title>Draft genome sequence of rust myrtle Austropuccinia psidii MF-1, a brazilian biotype.</title>
        <authorList>
            <person name="Quecine M.C."/>
            <person name="Pachon D.M.R."/>
            <person name="Bonatelli M.L."/>
            <person name="Correr F.H."/>
            <person name="Franceschini L.M."/>
            <person name="Leite T.F."/>
            <person name="Margarido G.R.A."/>
            <person name="Almeida C.A."/>
            <person name="Ferrarezi J.A."/>
            <person name="Labate C.A."/>
        </authorList>
    </citation>
    <scope>NUCLEOTIDE SEQUENCE</scope>
    <source>
        <strain evidence="1">MF-1</strain>
    </source>
</reference>
<accession>A0A9Q3DY96</accession>
<name>A0A9Q3DY96_9BASI</name>
<comment type="caution">
    <text evidence="1">The sequence shown here is derived from an EMBL/GenBank/DDBJ whole genome shotgun (WGS) entry which is preliminary data.</text>
</comment>
<dbReference type="Proteomes" id="UP000765509">
    <property type="component" value="Unassembled WGS sequence"/>
</dbReference>
<dbReference type="AlphaFoldDB" id="A0A9Q3DY96"/>
<evidence type="ECO:0000313" key="2">
    <source>
        <dbReference type="Proteomes" id="UP000765509"/>
    </source>
</evidence>
<proteinExistence type="predicted"/>
<gene>
    <name evidence="1" type="ORF">O181_048581</name>
</gene>
<dbReference type="EMBL" id="AVOT02020577">
    <property type="protein sequence ID" value="MBW0508866.1"/>
    <property type="molecule type" value="Genomic_DNA"/>
</dbReference>
<organism evidence="1 2">
    <name type="scientific">Austropuccinia psidii MF-1</name>
    <dbReference type="NCBI Taxonomy" id="1389203"/>
    <lineage>
        <taxon>Eukaryota</taxon>
        <taxon>Fungi</taxon>
        <taxon>Dikarya</taxon>
        <taxon>Basidiomycota</taxon>
        <taxon>Pucciniomycotina</taxon>
        <taxon>Pucciniomycetes</taxon>
        <taxon>Pucciniales</taxon>
        <taxon>Sphaerophragmiaceae</taxon>
        <taxon>Austropuccinia</taxon>
    </lineage>
</organism>
<keyword evidence="2" id="KW-1185">Reference proteome</keyword>
<protein>
    <submittedName>
        <fullName evidence="1">Uncharacterized protein</fullName>
    </submittedName>
</protein>
<evidence type="ECO:0000313" key="1">
    <source>
        <dbReference type="EMBL" id="MBW0508866.1"/>
    </source>
</evidence>
<sequence>MQYVWKGENVAKYSPYRGNIFGEKQPFRVYNKDKPKETMVEVNKKKNSFHNCESTDHYTNKLSKAKKKLYAYEKVTDKEIQAEDSESDSMGYSIKENCDYDHGQIEKFLVDYQEEAQLEAQEIQLEAELPQENKNKSLCHHIQDSQTFLVTPTKGMDKIHGTATNIAVFIDNAQYPLIIKSGAHFSIVARKYLDKHSPN</sequence>